<accession>A0A1Y5HU12</accession>
<dbReference type="SUPFAM" id="SSF158855">
    <property type="entry name" value="Lipase chaperone-like"/>
    <property type="match status" value="1"/>
</dbReference>
<reference evidence="3" key="1">
    <citation type="journal article" date="2017" name="Proc. Natl. Acad. Sci. U.S.A.">
        <title>Simulation of Deepwater Horizon oil plume reveals substrate specialization within a complex community of hydrocarbon degraders.</title>
        <authorList>
            <person name="Hu P."/>
            <person name="Dubinsky E.A."/>
            <person name="Probst A.J."/>
            <person name="Wang J."/>
            <person name="Sieber C.M.K."/>
            <person name="Tom L.M."/>
            <person name="Gardinali P."/>
            <person name="Banfield J.F."/>
            <person name="Atlas R.M."/>
            <person name="Andersen G.L."/>
        </authorList>
    </citation>
    <scope>NUCLEOTIDE SEQUENCE [LARGE SCALE GENOMIC DNA]</scope>
</reference>
<protein>
    <recommendedName>
        <fullName evidence="4">Lipase modulator</fullName>
    </recommendedName>
</protein>
<evidence type="ECO:0000313" key="3">
    <source>
        <dbReference type="Proteomes" id="UP000227088"/>
    </source>
</evidence>
<keyword evidence="1" id="KW-0812">Transmembrane</keyword>
<feature type="transmembrane region" description="Helical" evidence="1">
    <location>
        <begin position="7"/>
        <end position="26"/>
    </location>
</feature>
<proteinExistence type="predicted"/>
<comment type="caution">
    <text evidence="2">The sequence shown here is derived from an EMBL/GenBank/DDBJ whole genome shotgun (WGS) entry which is preliminary data.</text>
</comment>
<keyword evidence="1" id="KW-1133">Transmembrane helix</keyword>
<evidence type="ECO:0000256" key="1">
    <source>
        <dbReference type="SAM" id="Phobius"/>
    </source>
</evidence>
<sequence length="199" mass="23105">MISHNRLLWLCFVTFVYTAVTLYSIHGDLPSANNHRKDDWQQPIVVQQWHFNYAETEQILAKIKLNSRGELLLNSGLAKILTKAIESLPENMNDKALQRLAFLVSKGLPDQDTAAGAKLPILLINYYQLHYAEKEQLKTTAKLTTFQEKFLDKVELQNHYLGKDVATQFFGKQRSITRYLLERREIRLKTNKKRESIDA</sequence>
<gene>
    <name evidence="2" type="ORF">A9R00_08440</name>
</gene>
<organism evidence="2 3">
    <name type="scientific">Oleispira antarctica</name>
    <dbReference type="NCBI Taxonomy" id="188908"/>
    <lineage>
        <taxon>Bacteria</taxon>
        <taxon>Pseudomonadati</taxon>
        <taxon>Pseudomonadota</taxon>
        <taxon>Gammaproteobacteria</taxon>
        <taxon>Oceanospirillales</taxon>
        <taxon>Oceanospirillaceae</taxon>
        <taxon>Oleispira</taxon>
    </lineage>
</organism>
<dbReference type="EMBL" id="MABE01000485">
    <property type="protein sequence ID" value="OUS39967.1"/>
    <property type="molecule type" value="Genomic_DNA"/>
</dbReference>
<dbReference type="AlphaFoldDB" id="A0A1Y5HU12"/>
<keyword evidence="1" id="KW-0472">Membrane</keyword>
<dbReference type="Proteomes" id="UP000227088">
    <property type="component" value="Unassembled WGS sequence"/>
</dbReference>
<evidence type="ECO:0000313" key="2">
    <source>
        <dbReference type="EMBL" id="OUS39967.1"/>
    </source>
</evidence>
<name>A0A1Y5HU12_OLEAN</name>
<evidence type="ECO:0008006" key="4">
    <source>
        <dbReference type="Google" id="ProtNLM"/>
    </source>
</evidence>